<organism evidence="1 2">
    <name type="scientific">Staphylococcus gallinarum</name>
    <dbReference type="NCBI Taxonomy" id="1293"/>
    <lineage>
        <taxon>Bacteria</taxon>
        <taxon>Bacillati</taxon>
        <taxon>Bacillota</taxon>
        <taxon>Bacilli</taxon>
        <taxon>Bacillales</taxon>
        <taxon>Staphylococcaceae</taxon>
        <taxon>Staphylococcus</taxon>
    </lineage>
</organism>
<protein>
    <submittedName>
        <fullName evidence="1">Uncharacterized protein</fullName>
    </submittedName>
</protein>
<sequence>MTKTYNRKHVNSKVLTVPIKFIQKLNTNVG</sequence>
<accession>A0A380SAV3</accession>
<dbReference type="EMBL" id="UHDK01000003">
    <property type="protein sequence ID" value="SUQ38641.1"/>
    <property type="molecule type" value="Genomic_DNA"/>
</dbReference>
<reference evidence="1 2" key="1">
    <citation type="submission" date="2018-06" db="EMBL/GenBank/DDBJ databases">
        <authorList>
            <consortium name="Pathogen Informatics"/>
            <person name="Doyle S."/>
        </authorList>
    </citation>
    <scope>NUCLEOTIDE SEQUENCE [LARGE SCALE GENOMIC DNA]</scope>
    <source>
        <strain evidence="1 2">NCTC12195</strain>
    </source>
</reference>
<name>A0A380SAV3_STAGA</name>
<gene>
    <name evidence="1" type="ORF">NCTC12195_05018</name>
</gene>
<evidence type="ECO:0000313" key="1">
    <source>
        <dbReference type="EMBL" id="SUQ38641.1"/>
    </source>
</evidence>
<proteinExistence type="predicted"/>
<dbReference type="Proteomes" id="UP000255277">
    <property type="component" value="Unassembled WGS sequence"/>
</dbReference>
<evidence type="ECO:0000313" key="2">
    <source>
        <dbReference type="Proteomes" id="UP000255277"/>
    </source>
</evidence>
<dbReference type="AlphaFoldDB" id="A0A380SAV3"/>